<accession>A0ABW2C458</accession>
<keyword evidence="5" id="KW-1185">Reference proteome</keyword>
<protein>
    <submittedName>
        <fullName evidence="4">Uncharacterized protein</fullName>
    </submittedName>
</protein>
<evidence type="ECO:0000313" key="5">
    <source>
        <dbReference type="Proteomes" id="UP001596337"/>
    </source>
</evidence>
<evidence type="ECO:0000256" key="1">
    <source>
        <dbReference type="SAM" id="MobiDB-lite"/>
    </source>
</evidence>
<organism evidence="4 5">
    <name type="scientific">Haloechinothrix salitolerans</name>
    <dbReference type="NCBI Taxonomy" id="926830"/>
    <lineage>
        <taxon>Bacteria</taxon>
        <taxon>Bacillati</taxon>
        <taxon>Actinomycetota</taxon>
        <taxon>Actinomycetes</taxon>
        <taxon>Pseudonocardiales</taxon>
        <taxon>Pseudonocardiaceae</taxon>
        <taxon>Haloechinothrix</taxon>
    </lineage>
</organism>
<evidence type="ECO:0000313" key="4">
    <source>
        <dbReference type="EMBL" id="MFC6870121.1"/>
    </source>
</evidence>
<evidence type="ECO:0000259" key="2">
    <source>
        <dbReference type="Pfam" id="PF26035"/>
    </source>
</evidence>
<gene>
    <name evidence="4" type="ORF">ACFQGD_23550</name>
</gene>
<proteinExistence type="predicted"/>
<dbReference type="InterPro" id="IPR058323">
    <property type="entry name" value="DUF8010"/>
</dbReference>
<name>A0ABW2C458_9PSEU</name>
<dbReference type="Pfam" id="PF26572">
    <property type="entry name" value="DUF8185"/>
    <property type="match status" value="1"/>
</dbReference>
<reference evidence="5" key="1">
    <citation type="journal article" date="2019" name="Int. J. Syst. Evol. Microbiol.">
        <title>The Global Catalogue of Microorganisms (GCM) 10K type strain sequencing project: providing services to taxonomists for standard genome sequencing and annotation.</title>
        <authorList>
            <consortium name="The Broad Institute Genomics Platform"/>
            <consortium name="The Broad Institute Genome Sequencing Center for Infectious Disease"/>
            <person name="Wu L."/>
            <person name="Ma J."/>
        </authorList>
    </citation>
    <scope>NUCLEOTIDE SEQUENCE [LARGE SCALE GENOMIC DNA]</scope>
    <source>
        <strain evidence="5">KCTC 32255</strain>
    </source>
</reference>
<dbReference type="Pfam" id="PF26035">
    <property type="entry name" value="DUF8010"/>
    <property type="match status" value="1"/>
</dbReference>
<feature type="region of interest" description="Disordered" evidence="1">
    <location>
        <begin position="178"/>
        <end position="210"/>
    </location>
</feature>
<evidence type="ECO:0000259" key="3">
    <source>
        <dbReference type="Pfam" id="PF26572"/>
    </source>
</evidence>
<dbReference type="InterPro" id="IPR058498">
    <property type="entry name" value="DUF8185"/>
</dbReference>
<feature type="domain" description="DUF8185" evidence="3">
    <location>
        <begin position="102"/>
        <end position="237"/>
    </location>
</feature>
<feature type="compositionally biased region" description="Low complexity" evidence="1">
    <location>
        <begin position="186"/>
        <end position="203"/>
    </location>
</feature>
<sequence length="243" mass="25647">MTELRVADAAERENLAAFVARAVRLDGQAVVRLRQRETVSGVLDAWTMTPFDVLATRGVRGKIEPRDVTVSGNELLAALTVAGGELMDPGPSRDLLWRSDLPTSGAWQHVDDLPTSVVTEVTERGVEVARDNVGPQGTPPASLLDQPVLTVSNDDFDLKVQLRCLFALSGMGFTGVSGDGPEEGSAEGAAESYGEGSSGTSAATGGGSAGEVVRVSATDSWLRMDARYGAVLRRRHALLPLVF</sequence>
<dbReference type="EMBL" id="JBHSXX010000001">
    <property type="protein sequence ID" value="MFC6870121.1"/>
    <property type="molecule type" value="Genomic_DNA"/>
</dbReference>
<comment type="caution">
    <text evidence="4">The sequence shown here is derived from an EMBL/GenBank/DDBJ whole genome shotgun (WGS) entry which is preliminary data.</text>
</comment>
<dbReference type="Proteomes" id="UP001596337">
    <property type="component" value="Unassembled WGS sequence"/>
</dbReference>
<feature type="domain" description="DUF8010" evidence="2">
    <location>
        <begin position="2"/>
        <end position="98"/>
    </location>
</feature>
<dbReference type="RefSeq" id="WP_345394333.1">
    <property type="nucleotide sequence ID" value="NZ_BAABLA010000021.1"/>
</dbReference>